<evidence type="ECO:0000313" key="1">
    <source>
        <dbReference type="EMBL" id="GFX91474.1"/>
    </source>
</evidence>
<gene>
    <name evidence="1" type="primary">AVEN_49887_1</name>
    <name evidence="1" type="ORF">TNCV_2599231</name>
</gene>
<comment type="caution">
    <text evidence="1">The sequence shown here is derived from an EMBL/GenBank/DDBJ whole genome shotgun (WGS) entry which is preliminary data.</text>
</comment>
<dbReference type="AlphaFoldDB" id="A0A8X6RF86"/>
<dbReference type="InterPro" id="IPR008042">
    <property type="entry name" value="Retrotrans_Pao"/>
</dbReference>
<dbReference type="Pfam" id="PF05380">
    <property type="entry name" value="Peptidase_A17"/>
    <property type="match status" value="1"/>
</dbReference>
<dbReference type="Proteomes" id="UP000887159">
    <property type="component" value="Unassembled WGS sequence"/>
</dbReference>
<accession>A0A8X6RF86</accession>
<organism evidence="1 2">
    <name type="scientific">Trichonephila clavipes</name>
    <name type="common">Golden silk orbweaver</name>
    <name type="synonym">Nephila clavipes</name>
    <dbReference type="NCBI Taxonomy" id="2585209"/>
    <lineage>
        <taxon>Eukaryota</taxon>
        <taxon>Metazoa</taxon>
        <taxon>Ecdysozoa</taxon>
        <taxon>Arthropoda</taxon>
        <taxon>Chelicerata</taxon>
        <taxon>Arachnida</taxon>
        <taxon>Araneae</taxon>
        <taxon>Araneomorphae</taxon>
        <taxon>Entelegynae</taxon>
        <taxon>Araneoidea</taxon>
        <taxon>Nephilidae</taxon>
        <taxon>Trichonephila</taxon>
    </lineage>
</organism>
<reference evidence="1" key="1">
    <citation type="submission" date="2020-08" db="EMBL/GenBank/DDBJ databases">
        <title>Multicomponent nature underlies the extraordinary mechanical properties of spider dragline silk.</title>
        <authorList>
            <person name="Kono N."/>
            <person name="Nakamura H."/>
            <person name="Mori M."/>
            <person name="Yoshida Y."/>
            <person name="Ohtoshi R."/>
            <person name="Malay A.D."/>
            <person name="Moran D.A.P."/>
            <person name="Tomita M."/>
            <person name="Numata K."/>
            <person name="Arakawa K."/>
        </authorList>
    </citation>
    <scope>NUCLEOTIDE SEQUENCE</scope>
</reference>
<name>A0A8X6RF86_TRICX</name>
<protein>
    <submittedName>
        <fullName evidence="1">DUF1758 domain-containing protein</fullName>
    </submittedName>
</protein>
<sequence length="205" mass="23623">MEEWKNFYQKLSKINNFKIPRCILLPATIRIEIHGFSDASERAYAAVVYIKCFNESGQSQTRLLCRKSRAAPLKTLTIPRLELSAALLLSRLVKKVGPILQLPIHKICMWTDSTIALAWIKTEPHKLKTFVSNRVAKIQTLSEDCHWKHVSSKNNPADLISRVCNVDELLENEMWFSGPDLQTDEYENNRLFPLILLTEMNKNVL</sequence>
<dbReference type="PANTHER" id="PTHR47331">
    <property type="entry name" value="PHD-TYPE DOMAIN-CONTAINING PROTEIN"/>
    <property type="match status" value="1"/>
</dbReference>
<proteinExistence type="predicted"/>
<evidence type="ECO:0000313" key="2">
    <source>
        <dbReference type="Proteomes" id="UP000887159"/>
    </source>
</evidence>
<keyword evidence="2" id="KW-1185">Reference proteome</keyword>
<dbReference type="EMBL" id="BMAU01021134">
    <property type="protein sequence ID" value="GFX91474.1"/>
    <property type="molecule type" value="Genomic_DNA"/>
</dbReference>